<evidence type="ECO:0000256" key="7">
    <source>
        <dbReference type="ARBA" id="ARBA00022840"/>
    </source>
</evidence>
<accession>A0A1I6SVA6</accession>
<dbReference type="PANTHER" id="PTHR41523">
    <property type="entry name" value="TWO-COMPONENT SYSTEM SENSOR PROTEIN"/>
    <property type="match status" value="1"/>
</dbReference>
<dbReference type="OrthoDB" id="489241at2"/>
<dbReference type="Pfam" id="PF02518">
    <property type="entry name" value="HATPase_c"/>
    <property type="match status" value="1"/>
</dbReference>
<comment type="catalytic activity">
    <reaction evidence="1">
        <text>ATP + protein L-histidine = ADP + protein N-phospho-L-histidine.</text>
        <dbReference type="EC" id="2.7.13.3"/>
    </reaction>
</comment>
<keyword evidence="7" id="KW-0067">ATP-binding</keyword>
<evidence type="ECO:0000256" key="2">
    <source>
        <dbReference type="ARBA" id="ARBA00012438"/>
    </source>
</evidence>
<evidence type="ECO:0000256" key="6">
    <source>
        <dbReference type="ARBA" id="ARBA00022777"/>
    </source>
</evidence>
<sequence>MKAAKLTTVTLEKSADVARLREVAMTLTNVLQFGSFERTRTVTAVVELGRNAIEHGQKGRATFSLTEVNGKPALGLLVTDQGRGIPKENLEPDGPRSSSVGMGLGLRGVQRIATRFDVETGHEGTRIDAAFLPSAILPASPQLIDQATGALSALKAKDPTAALSEQNRELAEGIADRDLLMQELHHRTGNNLALIVALIRMSKSQAEQEETQQVLTELEVRVGSLAKAHELMQRGTDASQVDLSEMLDEVARTSERAFSGGGLTAKIDVSCEALQLDSKFAVDIGLIVGELITNAFKYAFVGRDKGLIRVEVSGDLKQGIALLVSDNGVGLPADAERPERSNSLGWRMIRTLTFQHDATLTVDGSDGLRVHINFPAQS</sequence>
<dbReference type="InterPro" id="IPR005467">
    <property type="entry name" value="His_kinase_dom"/>
</dbReference>
<dbReference type="GO" id="GO:0005524">
    <property type="term" value="F:ATP binding"/>
    <property type="evidence" value="ECO:0007669"/>
    <property type="project" value="UniProtKB-KW"/>
</dbReference>
<evidence type="ECO:0000256" key="1">
    <source>
        <dbReference type="ARBA" id="ARBA00000085"/>
    </source>
</evidence>
<dbReference type="Proteomes" id="UP000199392">
    <property type="component" value="Unassembled WGS sequence"/>
</dbReference>
<dbReference type="Pfam" id="PF07568">
    <property type="entry name" value="HisKA_2"/>
    <property type="match status" value="1"/>
</dbReference>
<dbReference type="Pfam" id="PF13581">
    <property type="entry name" value="HATPase_c_2"/>
    <property type="match status" value="1"/>
</dbReference>
<keyword evidence="3" id="KW-0597">Phosphoprotein</keyword>
<dbReference type="SMART" id="SM00911">
    <property type="entry name" value="HWE_HK"/>
    <property type="match status" value="1"/>
</dbReference>
<evidence type="ECO:0000256" key="4">
    <source>
        <dbReference type="ARBA" id="ARBA00022679"/>
    </source>
</evidence>
<dbReference type="EMBL" id="FOZW01000005">
    <property type="protein sequence ID" value="SFS80839.1"/>
    <property type="molecule type" value="Genomic_DNA"/>
</dbReference>
<dbReference type="PANTHER" id="PTHR41523:SF8">
    <property type="entry name" value="ETHYLENE RESPONSE SENSOR PROTEIN"/>
    <property type="match status" value="1"/>
</dbReference>
<dbReference type="PROSITE" id="PS50109">
    <property type="entry name" value="HIS_KIN"/>
    <property type="match status" value="1"/>
</dbReference>
<dbReference type="InterPro" id="IPR003594">
    <property type="entry name" value="HATPase_dom"/>
</dbReference>
<name>A0A1I6SVA6_9RHOB</name>
<evidence type="ECO:0000313" key="9">
    <source>
        <dbReference type="EMBL" id="SFS80839.1"/>
    </source>
</evidence>
<dbReference type="RefSeq" id="WP_092424234.1">
    <property type="nucleotide sequence ID" value="NZ_FNCL01000005.1"/>
</dbReference>
<protein>
    <recommendedName>
        <fullName evidence="2">histidine kinase</fullName>
        <ecNumber evidence="2">2.7.13.3</ecNumber>
    </recommendedName>
</protein>
<dbReference type="InterPro" id="IPR036890">
    <property type="entry name" value="HATPase_C_sf"/>
</dbReference>
<dbReference type="InterPro" id="IPR011495">
    <property type="entry name" value="Sig_transdc_His_kin_sub2_dim/P"/>
</dbReference>
<evidence type="ECO:0000313" key="10">
    <source>
        <dbReference type="Proteomes" id="UP000199392"/>
    </source>
</evidence>
<gene>
    <name evidence="9" type="ORF">SAMN04488050_10582</name>
</gene>
<dbReference type="EC" id="2.7.13.3" evidence="2"/>
<keyword evidence="4" id="KW-0808">Transferase</keyword>
<evidence type="ECO:0000259" key="8">
    <source>
        <dbReference type="PROSITE" id="PS50109"/>
    </source>
</evidence>
<keyword evidence="6 9" id="KW-0418">Kinase</keyword>
<proteinExistence type="predicted"/>
<dbReference type="GO" id="GO:0004673">
    <property type="term" value="F:protein histidine kinase activity"/>
    <property type="evidence" value="ECO:0007669"/>
    <property type="project" value="UniProtKB-EC"/>
</dbReference>
<evidence type="ECO:0000256" key="3">
    <source>
        <dbReference type="ARBA" id="ARBA00022553"/>
    </source>
</evidence>
<feature type="domain" description="Histidine kinase" evidence="8">
    <location>
        <begin position="183"/>
        <end position="378"/>
    </location>
</feature>
<evidence type="ECO:0000256" key="5">
    <source>
        <dbReference type="ARBA" id="ARBA00022741"/>
    </source>
</evidence>
<dbReference type="AlphaFoldDB" id="A0A1I6SVA6"/>
<dbReference type="STRING" id="311180.SAMN04488050_10582"/>
<keyword evidence="5" id="KW-0547">Nucleotide-binding</keyword>
<organism evidence="9 10">
    <name type="scientific">Alloyangia pacifica</name>
    <dbReference type="NCBI Taxonomy" id="311180"/>
    <lineage>
        <taxon>Bacteria</taxon>
        <taxon>Pseudomonadati</taxon>
        <taxon>Pseudomonadota</taxon>
        <taxon>Alphaproteobacteria</taxon>
        <taxon>Rhodobacterales</taxon>
        <taxon>Roseobacteraceae</taxon>
        <taxon>Alloyangia</taxon>
    </lineage>
</organism>
<keyword evidence="10" id="KW-1185">Reference proteome</keyword>
<dbReference type="SMART" id="SM00387">
    <property type="entry name" value="HATPase_c"/>
    <property type="match status" value="2"/>
</dbReference>
<dbReference type="SUPFAM" id="SSF55874">
    <property type="entry name" value="ATPase domain of HSP90 chaperone/DNA topoisomerase II/histidine kinase"/>
    <property type="match status" value="2"/>
</dbReference>
<dbReference type="InterPro" id="IPR011102">
    <property type="entry name" value="Sig_transdc_His_kinase_HWE"/>
</dbReference>
<reference evidence="10" key="1">
    <citation type="submission" date="2016-10" db="EMBL/GenBank/DDBJ databases">
        <authorList>
            <person name="Varghese N."/>
            <person name="Submissions S."/>
        </authorList>
    </citation>
    <scope>NUCLEOTIDE SEQUENCE [LARGE SCALE GENOMIC DNA]</scope>
    <source>
        <strain evidence="10">DSM 26894</strain>
    </source>
</reference>
<dbReference type="Gene3D" id="3.30.565.10">
    <property type="entry name" value="Histidine kinase-like ATPase, C-terminal domain"/>
    <property type="match status" value="2"/>
</dbReference>